<dbReference type="GeneID" id="107387869"/>
<feature type="compositionally biased region" description="Basic and acidic residues" evidence="14">
    <location>
        <begin position="989"/>
        <end position="999"/>
    </location>
</feature>
<feature type="compositionally biased region" description="Basic and acidic residues" evidence="14">
    <location>
        <begin position="969"/>
        <end position="980"/>
    </location>
</feature>
<dbReference type="GO" id="GO:0045944">
    <property type="term" value="P:positive regulation of transcription by RNA polymerase II"/>
    <property type="evidence" value="ECO:0007669"/>
    <property type="project" value="TreeGrafter"/>
</dbReference>
<dbReference type="Gene3D" id="3.40.50.10190">
    <property type="entry name" value="BRCT domain"/>
    <property type="match status" value="2"/>
</dbReference>
<feature type="compositionally biased region" description="Basic and acidic residues" evidence="14">
    <location>
        <begin position="676"/>
        <end position="695"/>
    </location>
</feature>
<organism evidence="17 18">
    <name type="scientific">Nothobranchius furzeri</name>
    <name type="common">Turquoise killifish</name>
    <dbReference type="NCBI Taxonomy" id="105023"/>
    <lineage>
        <taxon>Eukaryota</taxon>
        <taxon>Metazoa</taxon>
        <taxon>Chordata</taxon>
        <taxon>Craniata</taxon>
        <taxon>Vertebrata</taxon>
        <taxon>Euteleostomi</taxon>
        <taxon>Actinopterygii</taxon>
        <taxon>Neopterygii</taxon>
        <taxon>Teleostei</taxon>
        <taxon>Neoteleostei</taxon>
        <taxon>Acanthomorphata</taxon>
        <taxon>Ovalentaria</taxon>
        <taxon>Atherinomorphae</taxon>
        <taxon>Cyprinodontiformes</taxon>
        <taxon>Nothobranchiidae</taxon>
        <taxon>Nothobranchius</taxon>
    </lineage>
</organism>
<feature type="compositionally biased region" description="Basic and acidic residues" evidence="14">
    <location>
        <begin position="507"/>
        <end position="517"/>
    </location>
</feature>
<dbReference type="Pfam" id="PF00533">
    <property type="entry name" value="BRCT"/>
    <property type="match status" value="2"/>
</dbReference>
<dbReference type="InterPro" id="IPR001841">
    <property type="entry name" value="Znf_RING"/>
</dbReference>
<feature type="compositionally biased region" description="Basic and acidic residues" evidence="14">
    <location>
        <begin position="365"/>
        <end position="376"/>
    </location>
</feature>
<feature type="compositionally biased region" description="Polar residues" evidence="14">
    <location>
        <begin position="344"/>
        <end position="362"/>
    </location>
</feature>
<feature type="compositionally biased region" description="Basic and acidic residues" evidence="14">
    <location>
        <begin position="780"/>
        <end position="792"/>
    </location>
</feature>
<dbReference type="GO" id="GO:0005694">
    <property type="term" value="C:chromosome"/>
    <property type="evidence" value="ECO:0007669"/>
    <property type="project" value="UniProtKB-SubCell"/>
</dbReference>
<dbReference type="PROSITE" id="PS50172">
    <property type="entry name" value="BRCT"/>
    <property type="match status" value="2"/>
</dbReference>
<dbReference type="OrthoDB" id="6105938at2759"/>
<feature type="region of interest" description="Disordered" evidence="14">
    <location>
        <begin position="969"/>
        <end position="1089"/>
    </location>
</feature>
<feature type="region of interest" description="Disordered" evidence="14">
    <location>
        <begin position="595"/>
        <end position="634"/>
    </location>
</feature>
<dbReference type="FunFam" id="3.40.50.10190:FF:000025">
    <property type="entry name" value="Breast cancer type 1 susceptibility protein homolog"/>
    <property type="match status" value="1"/>
</dbReference>
<dbReference type="InterPro" id="IPR036420">
    <property type="entry name" value="BRCT_dom_sf"/>
</dbReference>
<sequence length="1306" mass="142823">MESQKVSDVKKRIAVLWETLKCPICLDLMTAPMSTKCNHQFCKFCIKKLLENSKQNRASCPVCKSRITKRSLQESPGFQRLVAGLQDMIQAYEQDTCTNYFTGLSHQKQHLSIRNAELAGNSCTMLSGGTFATNQDYTTNDDPPKSSSTVEAQNGFAKLMGLEDSGPLMMHNEGPDSAPTTSDEKMASPKDHLETRAAAIGVKVMRTTRSKKKCPTLENAPPRPVLAGEKTGCLRKPTRNEQKTDLESDEVLEQKKKKSLEKVAEWLLKVPAEDELEKPRDNGDDSDSCLSASVPDADLVLQKEDRTKALEEQVFGAVYKRKSGKGFKPSTTSETLTRKRISKKNTTTAKEQQTVENLNDASSDFFKEVEQKKVDTSKNTNGLSVHDSKEPSLPPGSDVLPGTVTRRRARKALLDVDGDLQEQARPKSDSSEQRRPNGRKGKNVTSEKNEPSKVAKPLVLVGIQNRDSSPKARGRSEDVQVQIETYPSSEGQEPSSRSTRGTKRLHRFVEEVQDSHKKTMKTNLLKKNRRASNLPGGKTVDKSPPDSRNAAAAAQRNGCVYQEDIGGIENMEMGEKRPPEAVVDCSVSVVPNSISDASVLGPTENSPNNLHQEVSAPEAPAGMENVDGELDTEQLLMSFKSTKRKSFILGEPKVKRSRHADKAEDKDAGESSPAKMSRETPEASQDAEKSPHFDHISPSNSPNQTARAAKRELTVVEASIPDGLSSGLSPNKVSKHEGASSPLSVVPQVGDSGLRFMAVEPEPKGPQTNEGPFGSTVGDQRTEVRDTKEHFSVAESSVTPEVLMVPALQIVHKDNCSGEASAHSSIRTDLRKKKKAQKLESSSESDGSGSKEELPTLTQIFGTSTRLPAGTEDQGDSRKADGGEEGQTDAAEPRSPPAECPSPDCINSSQASVDLFGTPDERDVPENEIGVSIESSQFSNEVLVTQKLEMQKELARLGKLMALVTEVLQEKEGSPERDVPSESCQGGKDAGEDDPKAMMDEPNPDQESCRKNIPDAEEDPNTKPPGDNVVTEPGLWRHGGVTQTPEQHSAQKSAKHSNPSTSSDATKTMKKCDSPSDGQDDKENTSPPIDRCNAKLVLVSSGLGPAEQMMVKKFAKGVGARMVSHVTSEVTHVVIRTDEQLVCERTLKYFLGIAGRKWVVGFRWISECFKHKKLLEESPFEVRGDVVNGPNHQGPSRARNTEDSNLLMKGYKICFQGPFTDMSTDEMEWMVELCGATVVKDPLQLDSKQKSHHLIVVQPRPESSPSTYKSLSKNATVVTRGWLLDTVATYTLQNYSSYAPLRTTVL</sequence>
<keyword evidence="6" id="KW-0227">DNA damage</keyword>
<keyword evidence="3" id="KW-0158">Chromosome</keyword>
<dbReference type="CDD" id="cd17721">
    <property type="entry name" value="BRCT_BRCA1_rpt2"/>
    <property type="match status" value="1"/>
</dbReference>
<evidence type="ECO:0000256" key="10">
    <source>
        <dbReference type="ARBA" id="ARBA00023242"/>
    </source>
</evidence>
<feature type="compositionally biased region" description="Basic and acidic residues" evidence="14">
    <location>
        <begin position="660"/>
        <end position="669"/>
    </location>
</feature>
<dbReference type="InterPro" id="IPR018957">
    <property type="entry name" value="Znf_C3HC4_RING-type"/>
</dbReference>
<evidence type="ECO:0000256" key="6">
    <source>
        <dbReference type="ARBA" id="ARBA00022763"/>
    </source>
</evidence>
<dbReference type="GO" id="GO:0043009">
    <property type="term" value="P:chordate embryonic development"/>
    <property type="evidence" value="ECO:0007669"/>
    <property type="project" value="TreeGrafter"/>
</dbReference>
<feature type="compositionally biased region" description="Basic residues" evidence="14">
    <location>
        <begin position="518"/>
        <end position="530"/>
    </location>
</feature>
<feature type="compositionally biased region" description="Basic and acidic residues" evidence="14">
    <location>
        <begin position="1070"/>
        <end position="1084"/>
    </location>
</feature>
<feature type="region of interest" description="Disordered" evidence="14">
    <location>
        <begin position="647"/>
        <end position="796"/>
    </location>
</feature>
<comment type="caution">
    <text evidence="17">The sequence shown here is derived from an EMBL/GenBank/DDBJ whole genome shotgun (WGS) entry which is preliminary data.</text>
</comment>
<dbReference type="PIRSF" id="PIRSF001734">
    <property type="entry name" value="BRCA1"/>
    <property type="match status" value="1"/>
</dbReference>
<dbReference type="InterPro" id="IPR001357">
    <property type="entry name" value="BRCT_dom"/>
</dbReference>
<protein>
    <recommendedName>
        <fullName evidence="12">RING-type E3 ubiquitin transferase BRCA1</fullName>
    </recommendedName>
</protein>
<dbReference type="EMBL" id="JAAVVJ010000016">
    <property type="protein sequence ID" value="KAF7204353.1"/>
    <property type="molecule type" value="Genomic_DNA"/>
</dbReference>
<feature type="domain" description="BRCT" evidence="16">
    <location>
        <begin position="1203"/>
        <end position="1300"/>
    </location>
</feature>
<dbReference type="SMART" id="SM00292">
    <property type="entry name" value="BRCT"/>
    <property type="match status" value="2"/>
</dbReference>
<dbReference type="GO" id="GO:0004842">
    <property type="term" value="F:ubiquitin-protein transferase activity"/>
    <property type="evidence" value="ECO:0007669"/>
    <property type="project" value="TreeGrafter"/>
</dbReference>
<dbReference type="GO" id="GO:0008270">
    <property type="term" value="F:zinc ion binding"/>
    <property type="evidence" value="ECO:0007669"/>
    <property type="project" value="UniProtKB-KW"/>
</dbReference>
<dbReference type="PROSITE" id="PS50089">
    <property type="entry name" value="ZF_RING_2"/>
    <property type="match status" value="1"/>
</dbReference>
<feature type="compositionally biased region" description="Polar residues" evidence="14">
    <location>
        <begin position="1041"/>
        <end position="1066"/>
    </location>
</feature>
<evidence type="ECO:0000256" key="8">
    <source>
        <dbReference type="ARBA" id="ARBA00022833"/>
    </source>
</evidence>
<feature type="compositionally biased region" description="Low complexity" evidence="14">
    <location>
        <begin position="839"/>
        <end position="848"/>
    </location>
</feature>
<dbReference type="Gene3D" id="3.30.40.10">
    <property type="entry name" value="Zinc/RING finger domain, C3HC4 (zinc finger)"/>
    <property type="match status" value="1"/>
</dbReference>
<dbReference type="PANTHER" id="PTHR13763">
    <property type="entry name" value="BREAST CANCER TYPE 1 SUSCEPTIBILITY PROTEIN BRCA1"/>
    <property type="match status" value="1"/>
</dbReference>
<dbReference type="GO" id="GO:0070531">
    <property type="term" value="C:BRCA1-A complex"/>
    <property type="evidence" value="ECO:0007669"/>
    <property type="project" value="TreeGrafter"/>
</dbReference>
<dbReference type="InterPro" id="IPR031099">
    <property type="entry name" value="BRCA1-associated"/>
</dbReference>
<dbReference type="SUPFAM" id="SSF57850">
    <property type="entry name" value="RING/U-box"/>
    <property type="match status" value="1"/>
</dbReference>
<reference evidence="17" key="1">
    <citation type="submission" date="2020-03" db="EMBL/GenBank/DDBJ databases">
        <title>Intra-Species Differences in Population Size shape Life History and Genome Evolution.</title>
        <authorList>
            <person name="Willemsen D."/>
            <person name="Cui R."/>
            <person name="Valenzano D.R."/>
        </authorList>
    </citation>
    <scope>NUCLEOTIDE SEQUENCE</scope>
    <source>
        <strain evidence="17">GRZ</strain>
        <tissue evidence="17">Whole</tissue>
    </source>
</reference>
<keyword evidence="8" id="KW-0862">Zinc</keyword>
<evidence type="ECO:0000256" key="3">
    <source>
        <dbReference type="ARBA" id="ARBA00022454"/>
    </source>
</evidence>
<feature type="compositionally biased region" description="Polar residues" evidence="14">
    <location>
        <begin position="482"/>
        <end position="499"/>
    </location>
</feature>
<feature type="compositionally biased region" description="Polar residues" evidence="14">
    <location>
        <begin position="856"/>
        <end position="866"/>
    </location>
</feature>
<feature type="compositionally biased region" description="Polar residues" evidence="14">
    <location>
        <begin position="697"/>
        <end position="706"/>
    </location>
</feature>
<name>A0A9D3BEP3_NOTFU</name>
<feature type="compositionally biased region" description="Polar residues" evidence="14">
    <location>
        <begin position="603"/>
        <end position="612"/>
    </location>
</feature>
<dbReference type="GO" id="GO:0000724">
    <property type="term" value="P:double-strand break repair via homologous recombination"/>
    <property type="evidence" value="ECO:0007669"/>
    <property type="project" value="TreeGrafter"/>
</dbReference>
<dbReference type="PANTHER" id="PTHR13763:SF0">
    <property type="entry name" value="BREAST CANCER TYPE 1 SUSCEPTIBILITY PROTEIN"/>
    <property type="match status" value="1"/>
</dbReference>
<feature type="region of interest" description="Disordered" evidence="14">
    <location>
        <begin position="816"/>
        <end position="932"/>
    </location>
</feature>
<feature type="compositionally biased region" description="Basic and acidic residues" evidence="14">
    <location>
        <begin position="468"/>
        <end position="478"/>
    </location>
</feature>
<evidence type="ECO:0000256" key="4">
    <source>
        <dbReference type="ARBA" id="ARBA00022723"/>
    </source>
</evidence>
<evidence type="ECO:0000256" key="2">
    <source>
        <dbReference type="ARBA" id="ARBA00004286"/>
    </source>
</evidence>
<dbReference type="SUPFAM" id="SSF52113">
    <property type="entry name" value="BRCT domain"/>
    <property type="match status" value="2"/>
</dbReference>
<dbReference type="GO" id="GO:0007095">
    <property type="term" value="P:mitotic G2 DNA damage checkpoint signaling"/>
    <property type="evidence" value="ECO:0007669"/>
    <property type="project" value="TreeGrafter"/>
</dbReference>
<dbReference type="Pfam" id="PF00097">
    <property type="entry name" value="zf-C3HC4"/>
    <property type="match status" value="1"/>
</dbReference>
<feature type="region of interest" description="Disordered" evidence="14">
    <location>
        <begin position="271"/>
        <end position="306"/>
    </location>
</feature>
<dbReference type="SMART" id="SM00184">
    <property type="entry name" value="RING"/>
    <property type="match status" value="1"/>
</dbReference>
<proteinExistence type="predicted"/>
<accession>A0A9D3BEP3</accession>
<feature type="domain" description="RING-type" evidence="15">
    <location>
        <begin position="22"/>
        <end position="64"/>
    </location>
</feature>
<keyword evidence="11" id="KW-0131">Cell cycle</keyword>
<evidence type="ECO:0000256" key="9">
    <source>
        <dbReference type="ARBA" id="ARBA00023204"/>
    </source>
</evidence>
<evidence type="ECO:0000259" key="16">
    <source>
        <dbReference type="PROSITE" id="PS50172"/>
    </source>
</evidence>
<keyword evidence="9" id="KW-0234">DNA repair</keyword>
<evidence type="ECO:0000256" key="12">
    <source>
        <dbReference type="ARBA" id="ARBA00031556"/>
    </source>
</evidence>
<feature type="region of interest" description="Disordered" evidence="14">
    <location>
        <begin position="210"/>
        <end position="230"/>
    </location>
</feature>
<feature type="compositionally biased region" description="Basic and acidic residues" evidence="14">
    <location>
        <begin position="422"/>
        <end position="435"/>
    </location>
</feature>
<comment type="subcellular location">
    <subcellularLocation>
        <location evidence="2">Chromosome</location>
    </subcellularLocation>
    <subcellularLocation>
        <location evidence="1">Nucleus</location>
    </subcellularLocation>
</comment>
<evidence type="ECO:0000256" key="14">
    <source>
        <dbReference type="SAM" id="MobiDB-lite"/>
    </source>
</evidence>
<keyword evidence="5" id="KW-0677">Repeat</keyword>
<feature type="domain" description="BRCT" evidence="16">
    <location>
        <begin position="1097"/>
        <end position="1182"/>
    </location>
</feature>
<keyword evidence="10" id="KW-0539">Nucleus</keyword>
<dbReference type="InterPro" id="IPR017907">
    <property type="entry name" value="Znf_RING_CS"/>
</dbReference>
<keyword evidence="7 13" id="KW-0863">Zinc-finger</keyword>
<keyword evidence="4" id="KW-0479">Metal-binding</keyword>
<evidence type="ECO:0000256" key="13">
    <source>
        <dbReference type="PROSITE-ProRule" id="PRU00175"/>
    </source>
</evidence>
<feature type="region of interest" description="Disordered" evidence="14">
    <location>
        <begin position="164"/>
        <end position="189"/>
    </location>
</feature>
<evidence type="ECO:0000259" key="15">
    <source>
        <dbReference type="PROSITE" id="PS50089"/>
    </source>
</evidence>
<evidence type="ECO:0000256" key="1">
    <source>
        <dbReference type="ARBA" id="ARBA00004123"/>
    </source>
</evidence>
<dbReference type="CDD" id="cd16498">
    <property type="entry name" value="RING-HC_BRCA1"/>
    <property type="match status" value="1"/>
</dbReference>
<dbReference type="InterPro" id="IPR013083">
    <property type="entry name" value="Znf_RING/FYVE/PHD"/>
</dbReference>
<evidence type="ECO:0000256" key="5">
    <source>
        <dbReference type="ARBA" id="ARBA00022737"/>
    </source>
</evidence>
<dbReference type="FunFam" id="3.40.50.10190:FF:000006">
    <property type="entry name" value="Breast cancer type 1 susceptibility protein homolog"/>
    <property type="match status" value="1"/>
</dbReference>
<evidence type="ECO:0000256" key="11">
    <source>
        <dbReference type="ARBA" id="ARBA00023306"/>
    </source>
</evidence>
<dbReference type="PROSITE" id="PS00518">
    <property type="entry name" value="ZF_RING_1"/>
    <property type="match status" value="1"/>
</dbReference>
<feature type="region of interest" description="Disordered" evidence="14">
    <location>
        <begin position="321"/>
        <end position="556"/>
    </location>
</feature>
<evidence type="ECO:0000313" key="18">
    <source>
        <dbReference type="Proteomes" id="UP000822369"/>
    </source>
</evidence>
<gene>
    <name evidence="17" type="primary">brca1</name>
    <name evidence="17" type="ORF">G4P62_012043</name>
</gene>
<dbReference type="Proteomes" id="UP000822369">
    <property type="component" value="Chromosome 16"/>
</dbReference>
<evidence type="ECO:0000256" key="7">
    <source>
        <dbReference type="ARBA" id="ARBA00022771"/>
    </source>
</evidence>
<dbReference type="GO" id="GO:0031436">
    <property type="term" value="C:BRCA1-BARD1 complex"/>
    <property type="evidence" value="ECO:0007669"/>
    <property type="project" value="TreeGrafter"/>
</dbReference>
<evidence type="ECO:0000313" key="17">
    <source>
        <dbReference type="EMBL" id="KAF7204353.1"/>
    </source>
</evidence>